<dbReference type="AlphaFoldDB" id="A4CK07"/>
<keyword evidence="3" id="KW-1185">Reference proteome</keyword>
<dbReference type="InterPro" id="IPR003695">
    <property type="entry name" value="Ppx_GppA_N"/>
</dbReference>
<protein>
    <submittedName>
        <fullName evidence="2">Putative phosphatase</fullName>
    </submittedName>
</protein>
<evidence type="ECO:0000313" key="3">
    <source>
        <dbReference type="Proteomes" id="UP000009049"/>
    </source>
</evidence>
<feature type="domain" description="Ppx/GppA phosphatase N-terminal" evidence="1">
    <location>
        <begin position="41"/>
        <end position="292"/>
    </location>
</feature>
<accession>A4CK07</accession>
<dbReference type="CDD" id="cd24006">
    <property type="entry name" value="ASKHA_NBD_PPX_GppA"/>
    <property type="match status" value="1"/>
</dbReference>
<reference evidence="2 3" key="1">
    <citation type="journal article" date="2009" name="J. Bacteriol.">
        <title>Complete genome sequence of Robiginitalea biformata HTCC2501.</title>
        <authorList>
            <person name="Oh H.M."/>
            <person name="Giovannoni S.J."/>
            <person name="Lee K."/>
            <person name="Ferriera S."/>
            <person name="Johnson J."/>
            <person name="Cho J.C."/>
        </authorList>
    </citation>
    <scope>NUCLEOTIDE SEQUENCE [LARGE SCALE GENOMIC DNA]</scope>
    <source>
        <strain evidence="3">ATCC BAA-864 / HTCC2501 / KCTC 12146</strain>
    </source>
</reference>
<dbReference type="InterPro" id="IPR050273">
    <property type="entry name" value="GppA/Ppx_hydrolase"/>
</dbReference>
<proteinExistence type="predicted"/>
<dbReference type="PANTHER" id="PTHR30005">
    <property type="entry name" value="EXOPOLYPHOSPHATASE"/>
    <property type="match status" value="1"/>
</dbReference>
<dbReference type="RefSeq" id="WP_015754525.1">
    <property type="nucleotide sequence ID" value="NC_013222.1"/>
</dbReference>
<organism evidence="2 3">
    <name type="scientific">Robiginitalea biformata (strain ATCC BAA-864 / DSM 15991 / KCTC 12146 / HTCC2501)</name>
    <dbReference type="NCBI Taxonomy" id="313596"/>
    <lineage>
        <taxon>Bacteria</taxon>
        <taxon>Pseudomonadati</taxon>
        <taxon>Bacteroidota</taxon>
        <taxon>Flavobacteriia</taxon>
        <taxon>Flavobacteriales</taxon>
        <taxon>Flavobacteriaceae</taxon>
        <taxon>Robiginitalea</taxon>
    </lineage>
</organism>
<dbReference type="KEGG" id="rbi:RB2501_12799"/>
<dbReference type="eggNOG" id="COG0248">
    <property type="taxonomic scope" value="Bacteria"/>
</dbReference>
<dbReference type="STRING" id="313596.RB2501_12799"/>
<dbReference type="InterPro" id="IPR043129">
    <property type="entry name" value="ATPase_NBD"/>
</dbReference>
<dbReference type="GO" id="GO:0016462">
    <property type="term" value="F:pyrophosphatase activity"/>
    <property type="evidence" value="ECO:0007669"/>
    <property type="project" value="TreeGrafter"/>
</dbReference>
<dbReference type="EMBL" id="CP001712">
    <property type="protein sequence ID" value="EAR15206.1"/>
    <property type="molecule type" value="Genomic_DNA"/>
</dbReference>
<name>A4CK07_ROBBH</name>
<evidence type="ECO:0000313" key="2">
    <source>
        <dbReference type="EMBL" id="EAR15206.1"/>
    </source>
</evidence>
<dbReference type="OrthoDB" id="9814545at2"/>
<gene>
    <name evidence="2" type="ordered locus">RB2501_12799</name>
</gene>
<dbReference type="SUPFAM" id="SSF53067">
    <property type="entry name" value="Actin-like ATPase domain"/>
    <property type="match status" value="2"/>
</dbReference>
<dbReference type="Gene3D" id="3.30.420.40">
    <property type="match status" value="1"/>
</dbReference>
<dbReference type="PANTHER" id="PTHR30005:SF0">
    <property type="entry name" value="RETROGRADE REGULATION PROTEIN 2"/>
    <property type="match status" value="1"/>
</dbReference>
<dbReference type="HOGENOM" id="CLU_025908_1_3_10"/>
<dbReference type="Pfam" id="PF02541">
    <property type="entry name" value="Ppx-GppA"/>
    <property type="match status" value="1"/>
</dbReference>
<evidence type="ECO:0000259" key="1">
    <source>
        <dbReference type="Pfam" id="PF02541"/>
    </source>
</evidence>
<dbReference type="Proteomes" id="UP000009049">
    <property type="component" value="Chromosome"/>
</dbReference>
<dbReference type="Gene3D" id="3.30.420.150">
    <property type="entry name" value="Exopolyphosphatase. Domain 2"/>
    <property type="match status" value="1"/>
</dbReference>
<sequence length="311" mass="34503">MEIRKLAAIDIGSNAIRLLVQNVIEAADRPVQFNKSALIRVPVRLGEDSFRLGRISEANAGRIRDTLKAFSLLMRVSGVERYRACATSAMREATNGKDILEKARLETGMAVELIDGQREAAIIAATDISRLIRQEGTYLYIDVGGGSTEYTVFSDGQAVASRSFRIGTVRLLGDSVTAADWQDVETWIREQVRRFPRVEIIGSGGNINKLHKMSGRKQGEPLSQIWLNAHFHFLNSMTYEERISELGLNPDRADVIIPATRIFLMSAKWSRAKRIHVPQIGLADGIIRTMYHSKSKPESGYAVPGGEGFDS</sequence>